<reference evidence="3" key="1">
    <citation type="submission" date="2009-07" db="EMBL/GenBank/DDBJ databases">
        <title>Complete sequence of Methylotenera mobilis JLW8.</title>
        <authorList>
            <consortium name="US DOE Joint Genome Institute"/>
            <person name="Lucas S."/>
            <person name="Copeland A."/>
            <person name="Lapidus A."/>
            <person name="Glavina del Rio T."/>
            <person name="Tice H."/>
            <person name="Bruce D."/>
            <person name="Goodwin L."/>
            <person name="Pitluck S."/>
            <person name="LaButti K.M."/>
            <person name="Clum A."/>
            <person name="Larimer F."/>
            <person name="Land M."/>
            <person name="Hauser L."/>
            <person name="Kyrpides N."/>
            <person name="Mikhailova N."/>
            <person name="Kayluzhnaya M."/>
            <person name="Chistoserdova L."/>
        </authorList>
    </citation>
    <scope>NUCLEOTIDE SEQUENCE [LARGE SCALE GENOMIC DNA]</scope>
    <source>
        <strain evidence="3">JLW8 / ATCC BAA-1282 / DSM 17540</strain>
    </source>
</reference>
<protein>
    <submittedName>
        <fullName evidence="2">Uncharacterized protein</fullName>
    </submittedName>
</protein>
<dbReference type="AlphaFoldDB" id="C6WSS9"/>
<evidence type="ECO:0000256" key="1">
    <source>
        <dbReference type="SAM" id="Phobius"/>
    </source>
</evidence>
<sequence>MIANQLISNRRKKAHIAVGFLNSGTRAGIELATREFSTLNIVVFILFSAYPHYFM</sequence>
<reference evidence="2 3" key="2">
    <citation type="journal article" date="2011" name="J. Bacteriol.">
        <title>Genomes of three methylotrophs from a single niche uncover genetic and metabolic divergence of Methylophilaceae.</title>
        <authorList>
            <person name="Lapidus A."/>
            <person name="Clum A."/>
            <person name="Labutti K."/>
            <person name="Kaluzhnaya M.G."/>
            <person name="Lim S."/>
            <person name="Beck D.A."/>
            <person name="Glavina Del Rio T."/>
            <person name="Nolan M."/>
            <person name="Mavromatis K."/>
            <person name="Huntemann M."/>
            <person name="Lucas S."/>
            <person name="Lidstrom M.E."/>
            <person name="Ivanova N."/>
            <person name="Chistoserdova L."/>
        </authorList>
    </citation>
    <scope>NUCLEOTIDE SEQUENCE [LARGE SCALE GENOMIC DNA]</scope>
    <source>
        <strain evidence="3">JLW8 / ATCC BAA-1282 / DSM 17540</strain>
    </source>
</reference>
<keyword evidence="1" id="KW-1133">Transmembrane helix</keyword>
<evidence type="ECO:0000313" key="3">
    <source>
        <dbReference type="Proteomes" id="UP000002742"/>
    </source>
</evidence>
<name>C6WSS9_METML</name>
<proteinExistence type="predicted"/>
<dbReference type="Proteomes" id="UP000002742">
    <property type="component" value="Chromosome"/>
</dbReference>
<accession>C6WSS9</accession>
<organism evidence="2 3">
    <name type="scientific">Methylotenera mobilis (strain JLW8 / ATCC BAA-1282 / DSM 17540)</name>
    <dbReference type="NCBI Taxonomy" id="583345"/>
    <lineage>
        <taxon>Bacteria</taxon>
        <taxon>Pseudomonadati</taxon>
        <taxon>Pseudomonadota</taxon>
        <taxon>Betaproteobacteria</taxon>
        <taxon>Nitrosomonadales</taxon>
        <taxon>Methylophilaceae</taxon>
        <taxon>Methylotenera</taxon>
    </lineage>
</organism>
<dbReference type="HOGENOM" id="CLU_3027099_0_0_4"/>
<keyword evidence="3" id="KW-1185">Reference proteome</keyword>
<keyword evidence="1" id="KW-0472">Membrane</keyword>
<feature type="transmembrane region" description="Helical" evidence="1">
    <location>
        <begin position="36"/>
        <end position="54"/>
    </location>
</feature>
<keyword evidence="1" id="KW-0812">Transmembrane</keyword>
<dbReference type="EMBL" id="CP001672">
    <property type="protein sequence ID" value="ACT47171.1"/>
    <property type="molecule type" value="Genomic_DNA"/>
</dbReference>
<evidence type="ECO:0000313" key="2">
    <source>
        <dbReference type="EMBL" id="ACT47171.1"/>
    </source>
</evidence>
<dbReference type="KEGG" id="mmb:Mmol_0261"/>
<gene>
    <name evidence="2" type="ordered locus">Mmol_0261</name>
</gene>